<feature type="active site" description="Proton acceptor" evidence="2">
    <location>
        <position position="124"/>
    </location>
</feature>
<dbReference type="GO" id="GO:0008664">
    <property type="term" value="F:RNA 2',3'-cyclic 3'-phosphodiesterase activity"/>
    <property type="evidence" value="ECO:0007669"/>
    <property type="project" value="UniProtKB-EC"/>
</dbReference>
<feature type="domain" description="Phosphoesterase HXTX" evidence="3">
    <location>
        <begin position="10"/>
        <end position="89"/>
    </location>
</feature>
<proteinExistence type="inferred from homology"/>
<dbReference type="InterPro" id="IPR009097">
    <property type="entry name" value="Cyclic_Pdiesterase"/>
</dbReference>
<comment type="function">
    <text evidence="2">Hydrolyzes RNA 2',3'-cyclic phosphodiester to an RNA 2'-phosphomonoester.</text>
</comment>
<dbReference type="SUPFAM" id="SSF55144">
    <property type="entry name" value="LigT-like"/>
    <property type="match status" value="1"/>
</dbReference>
<feature type="short sequence motif" description="HXTX 1" evidence="2">
    <location>
        <begin position="40"/>
        <end position="43"/>
    </location>
</feature>
<dbReference type="GO" id="GO:0004113">
    <property type="term" value="F:2',3'-cyclic-nucleotide 3'-phosphodiesterase activity"/>
    <property type="evidence" value="ECO:0007669"/>
    <property type="project" value="InterPro"/>
</dbReference>
<sequence>MRVFIALDISEELRQMIAEEVKGWKRRLPELSWTTPEQWHLTLAFLGEVAPPRVERIRTELEKFSHERFSLAIGETGVFPSWESPRVFWAGVNCPETLQNFYDTLWGMLEKEGFPREERDFHPHLTLARIKHSLTTKEKETLRSFSLRTLEESVATFSFYRSELHPAGARYTKLATYPFKGKENG</sequence>
<dbReference type="HAMAP" id="MF_01940">
    <property type="entry name" value="RNA_CPDase"/>
    <property type="match status" value="1"/>
</dbReference>
<evidence type="ECO:0000259" key="3">
    <source>
        <dbReference type="Pfam" id="PF02834"/>
    </source>
</evidence>
<keyword evidence="5" id="KW-1185">Reference proteome</keyword>
<reference evidence="4" key="1">
    <citation type="submission" date="2021-04" db="EMBL/GenBank/DDBJ databases">
        <authorList>
            <person name="Postec A."/>
        </authorList>
    </citation>
    <scope>NUCLEOTIDE SEQUENCE</scope>
    <source>
        <strain evidence="4">F1F22</strain>
    </source>
</reference>
<dbReference type="EC" id="3.1.4.58" evidence="2"/>
<protein>
    <recommendedName>
        <fullName evidence="2">RNA 2',3'-cyclic phosphodiesterase</fullName>
        <shortName evidence="2">RNA 2',3'-CPDase</shortName>
        <ecNumber evidence="2">3.1.4.58</ecNumber>
    </recommendedName>
</protein>
<dbReference type="InterPro" id="IPR004175">
    <property type="entry name" value="RNA_CPDase"/>
</dbReference>
<comment type="catalytic activity">
    <reaction evidence="2">
        <text>a 3'-end 2',3'-cyclophospho-ribonucleotide-RNA + H2O = a 3'-end 2'-phospho-ribonucleotide-RNA + H(+)</text>
        <dbReference type="Rhea" id="RHEA:11828"/>
        <dbReference type="Rhea" id="RHEA-COMP:10464"/>
        <dbReference type="Rhea" id="RHEA-COMP:17353"/>
        <dbReference type="ChEBI" id="CHEBI:15377"/>
        <dbReference type="ChEBI" id="CHEBI:15378"/>
        <dbReference type="ChEBI" id="CHEBI:83064"/>
        <dbReference type="ChEBI" id="CHEBI:173113"/>
        <dbReference type="EC" id="3.1.4.58"/>
    </reaction>
</comment>
<keyword evidence="1 2" id="KW-0378">Hydrolase</keyword>
<comment type="similarity">
    <text evidence="2">Belongs to the 2H phosphoesterase superfamily. ThpR family.</text>
</comment>
<name>A0AAX3BCY4_9SPIR</name>
<dbReference type="PANTHER" id="PTHR35561">
    <property type="entry name" value="RNA 2',3'-CYCLIC PHOSPHODIESTERASE"/>
    <property type="match status" value="1"/>
</dbReference>
<feature type="domain" description="Phosphoesterase HXTX" evidence="3">
    <location>
        <begin position="97"/>
        <end position="171"/>
    </location>
</feature>
<organism evidence="4 5">
    <name type="scientific">Thermospira aquatica</name>
    <dbReference type="NCBI Taxonomy" id="2828656"/>
    <lineage>
        <taxon>Bacteria</taxon>
        <taxon>Pseudomonadati</taxon>
        <taxon>Spirochaetota</taxon>
        <taxon>Spirochaetia</taxon>
        <taxon>Brevinematales</taxon>
        <taxon>Thermospiraceae</taxon>
        <taxon>Thermospira</taxon>
    </lineage>
</organism>
<evidence type="ECO:0000256" key="2">
    <source>
        <dbReference type="HAMAP-Rule" id="MF_01940"/>
    </source>
</evidence>
<dbReference type="Pfam" id="PF02834">
    <property type="entry name" value="LigT_PEase"/>
    <property type="match status" value="2"/>
</dbReference>
<feature type="short sequence motif" description="HXTX 2" evidence="2">
    <location>
        <begin position="124"/>
        <end position="127"/>
    </location>
</feature>
<dbReference type="EMBL" id="CP073355">
    <property type="protein sequence ID" value="URA10084.1"/>
    <property type="molecule type" value="Genomic_DNA"/>
</dbReference>
<dbReference type="NCBIfam" id="TIGR02258">
    <property type="entry name" value="2_5_ligase"/>
    <property type="match status" value="1"/>
</dbReference>
<dbReference type="AlphaFoldDB" id="A0AAX3BCY4"/>
<evidence type="ECO:0000313" key="4">
    <source>
        <dbReference type="EMBL" id="URA10084.1"/>
    </source>
</evidence>
<dbReference type="RefSeq" id="WP_271435217.1">
    <property type="nucleotide sequence ID" value="NZ_CP073355.1"/>
</dbReference>
<dbReference type="Proteomes" id="UP001056539">
    <property type="component" value="Chromosome"/>
</dbReference>
<feature type="active site" description="Proton donor" evidence="2">
    <location>
        <position position="40"/>
    </location>
</feature>
<accession>A0AAX3BCY4</accession>
<reference evidence="4" key="2">
    <citation type="submission" date="2022-06" db="EMBL/GenBank/DDBJ databases">
        <title>Thermospira aquatica gen. nov., sp. nov.</title>
        <authorList>
            <person name="Ben Ali Gam Z."/>
            <person name="Labat M."/>
        </authorList>
    </citation>
    <scope>NUCLEOTIDE SEQUENCE</scope>
    <source>
        <strain evidence="4">F1F22</strain>
    </source>
</reference>
<dbReference type="Gene3D" id="3.90.1140.10">
    <property type="entry name" value="Cyclic phosphodiesterase"/>
    <property type="match status" value="1"/>
</dbReference>
<evidence type="ECO:0000256" key="1">
    <source>
        <dbReference type="ARBA" id="ARBA00022801"/>
    </source>
</evidence>
<dbReference type="InterPro" id="IPR014051">
    <property type="entry name" value="Phosphoesterase_HXTX"/>
</dbReference>
<gene>
    <name evidence="4" type="primary">thpR</name>
    <name evidence="4" type="ORF">KDW03_11470</name>
</gene>
<dbReference type="KEGG" id="taqu:KDW03_11470"/>
<evidence type="ECO:0000313" key="5">
    <source>
        <dbReference type="Proteomes" id="UP001056539"/>
    </source>
</evidence>
<dbReference type="PANTHER" id="PTHR35561:SF1">
    <property type="entry name" value="RNA 2',3'-CYCLIC PHOSPHODIESTERASE"/>
    <property type="match status" value="1"/>
</dbReference>